<evidence type="ECO:0000313" key="4">
    <source>
        <dbReference type="Proteomes" id="UP001596496"/>
    </source>
</evidence>
<feature type="transmembrane region" description="Helical" evidence="1">
    <location>
        <begin position="209"/>
        <end position="230"/>
    </location>
</feature>
<dbReference type="EMBL" id="JBHTCG010000008">
    <property type="protein sequence ID" value="MFC7383580.1"/>
    <property type="molecule type" value="Genomic_DNA"/>
</dbReference>
<feature type="transmembrane region" description="Helical" evidence="1">
    <location>
        <begin position="21"/>
        <end position="45"/>
    </location>
</feature>
<protein>
    <submittedName>
        <fullName evidence="3">Phosphatase PAP2 family protein</fullName>
    </submittedName>
</protein>
<feature type="transmembrane region" description="Helical" evidence="1">
    <location>
        <begin position="178"/>
        <end position="197"/>
    </location>
</feature>
<accession>A0ABW2P6E6</accession>
<dbReference type="Pfam" id="PF01569">
    <property type="entry name" value="PAP2"/>
    <property type="match status" value="1"/>
</dbReference>
<feature type="transmembrane region" description="Helical" evidence="1">
    <location>
        <begin position="83"/>
        <end position="101"/>
    </location>
</feature>
<evidence type="ECO:0000259" key="2">
    <source>
        <dbReference type="SMART" id="SM00014"/>
    </source>
</evidence>
<reference evidence="4" key="1">
    <citation type="journal article" date="2019" name="Int. J. Syst. Evol. Microbiol.">
        <title>The Global Catalogue of Microorganisms (GCM) 10K type strain sequencing project: providing services to taxonomists for standard genome sequencing and annotation.</title>
        <authorList>
            <consortium name="The Broad Institute Genomics Platform"/>
            <consortium name="The Broad Institute Genome Sequencing Center for Infectious Disease"/>
            <person name="Wu L."/>
            <person name="Ma J."/>
        </authorList>
    </citation>
    <scope>NUCLEOTIDE SEQUENCE [LARGE SCALE GENOMIC DNA]</scope>
    <source>
        <strain evidence="4">CECT 7649</strain>
    </source>
</reference>
<evidence type="ECO:0000256" key="1">
    <source>
        <dbReference type="SAM" id="Phobius"/>
    </source>
</evidence>
<dbReference type="InterPro" id="IPR000326">
    <property type="entry name" value="PAP2/HPO"/>
</dbReference>
<proteinExistence type="predicted"/>
<dbReference type="PANTHER" id="PTHR14969">
    <property type="entry name" value="SPHINGOSINE-1-PHOSPHATE PHOSPHOHYDROLASE"/>
    <property type="match status" value="1"/>
</dbReference>
<feature type="transmembrane region" description="Helical" evidence="1">
    <location>
        <begin position="108"/>
        <end position="128"/>
    </location>
</feature>
<gene>
    <name evidence="3" type="ORF">ACFQSB_15270</name>
</gene>
<dbReference type="Gene3D" id="1.20.144.10">
    <property type="entry name" value="Phosphatidic acid phosphatase type 2/haloperoxidase"/>
    <property type="match status" value="1"/>
</dbReference>
<keyword evidence="1" id="KW-1133">Transmembrane helix</keyword>
<dbReference type="SUPFAM" id="SSF48317">
    <property type="entry name" value="Acid phosphatase/Vanadium-dependent haloperoxidase"/>
    <property type="match status" value="1"/>
</dbReference>
<keyword evidence="1" id="KW-0472">Membrane</keyword>
<organism evidence="3 4">
    <name type="scientific">Sphaerisporangium rhizosphaerae</name>
    <dbReference type="NCBI Taxonomy" id="2269375"/>
    <lineage>
        <taxon>Bacteria</taxon>
        <taxon>Bacillati</taxon>
        <taxon>Actinomycetota</taxon>
        <taxon>Actinomycetes</taxon>
        <taxon>Streptosporangiales</taxon>
        <taxon>Streptosporangiaceae</taxon>
        <taxon>Sphaerisporangium</taxon>
    </lineage>
</organism>
<comment type="caution">
    <text evidence="3">The sequence shown here is derived from an EMBL/GenBank/DDBJ whole genome shotgun (WGS) entry which is preliminary data.</text>
</comment>
<dbReference type="SMART" id="SM00014">
    <property type="entry name" value="acidPPc"/>
    <property type="match status" value="1"/>
</dbReference>
<dbReference type="CDD" id="cd03392">
    <property type="entry name" value="PAP2_like_2"/>
    <property type="match status" value="1"/>
</dbReference>
<evidence type="ECO:0000313" key="3">
    <source>
        <dbReference type="EMBL" id="MFC7383580.1"/>
    </source>
</evidence>
<name>A0ABW2P6E6_9ACTN</name>
<dbReference type="PANTHER" id="PTHR14969:SF13">
    <property type="entry name" value="AT30094P"/>
    <property type="match status" value="1"/>
</dbReference>
<feature type="domain" description="Phosphatidic acid phosphatase type 2/haloperoxidase" evidence="2">
    <location>
        <begin position="107"/>
        <end position="221"/>
    </location>
</feature>
<keyword evidence="1" id="KW-0812">Transmembrane</keyword>
<dbReference type="InterPro" id="IPR036938">
    <property type="entry name" value="PAP2/HPO_sf"/>
</dbReference>
<dbReference type="Proteomes" id="UP001596496">
    <property type="component" value="Unassembled WGS sequence"/>
</dbReference>
<dbReference type="RefSeq" id="WP_380827079.1">
    <property type="nucleotide sequence ID" value="NZ_JBHTCG010000008.1"/>
</dbReference>
<sequence>MVTDTRVVANRDTGWSQTAAWTLRLLLAPLAVLAVVTLGVGWLIIKPFHSEVAGEIAVNQGFAADRTPLFNTLTHFGSMLSDTPVIVVLTAIAALTFRFAFGRWRESVFIILAVWSQSIVFLLATVFIQRPRPTVQHLDPAPPTSSFPSGHTSAAVGFYCGMALVLTLHAHRHTVLKVLLWAVGLAAPLIVAVSRLYRGMHHLTDVSWGLVLGFVCLAVVAHAILGTPLLPGRKSTTRPIPAPHGG</sequence>
<feature type="transmembrane region" description="Helical" evidence="1">
    <location>
        <begin position="148"/>
        <end position="166"/>
    </location>
</feature>
<keyword evidence="4" id="KW-1185">Reference proteome</keyword>